<evidence type="ECO:0008006" key="3">
    <source>
        <dbReference type="Google" id="ProtNLM"/>
    </source>
</evidence>
<name>A0AAD5WDC4_PARTN</name>
<dbReference type="SUPFAM" id="SSF53474">
    <property type="entry name" value="alpha/beta-Hydrolases"/>
    <property type="match status" value="1"/>
</dbReference>
<dbReference type="AlphaFoldDB" id="A0AAD5WDC4"/>
<dbReference type="Proteomes" id="UP001196413">
    <property type="component" value="Unassembled WGS sequence"/>
</dbReference>
<sequence>MGWVMLGVDSMERSINHRIDALHIYEKALSIRCPTLVCHGDHDAIVDHHHGLAMKERIANCEMFLISASHQGIFCERKMWDDVSRFLHEKVDIMEAWVRAVQESSSDVSGVIYGYAKSKSSEKLNLKEAD</sequence>
<accession>A0AAD5WDC4</accession>
<dbReference type="InterPro" id="IPR029058">
    <property type="entry name" value="AB_hydrolase_fold"/>
</dbReference>
<proteinExistence type="predicted"/>
<organism evidence="1 2">
    <name type="scientific">Parelaphostrongylus tenuis</name>
    <name type="common">Meningeal worm</name>
    <dbReference type="NCBI Taxonomy" id="148309"/>
    <lineage>
        <taxon>Eukaryota</taxon>
        <taxon>Metazoa</taxon>
        <taxon>Ecdysozoa</taxon>
        <taxon>Nematoda</taxon>
        <taxon>Chromadorea</taxon>
        <taxon>Rhabditida</taxon>
        <taxon>Rhabditina</taxon>
        <taxon>Rhabditomorpha</taxon>
        <taxon>Strongyloidea</taxon>
        <taxon>Metastrongylidae</taxon>
        <taxon>Parelaphostrongylus</taxon>
    </lineage>
</organism>
<protein>
    <recommendedName>
        <fullName evidence="3">Serine aminopeptidase S33 domain-containing protein</fullName>
    </recommendedName>
</protein>
<dbReference type="Gene3D" id="3.40.50.1820">
    <property type="entry name" value="alpha/beta hydrolase"/>
    <property type="match status" value="1"/>
</dbReference>
<evidence type="ECO:0000313" key="2">
    <source>
        <dbReference type="Proteomes" id="UP001196413"/>
    </source>
</evidence>
<comment type="caution">
    <text evidence="1">The sequence shown here is derived from an EMBL/GenBank/DDBJ whole genome shotgun (WGS) entry which is preliminary data.</text>
</comment>
<reference evidence="1" key="1">
    <citation type="submission" date="2021-06" db="EMBL/GenBank/DDBJ databases">
        <title>Parelaphostrongylus tenuis whole genome reference sequence.</title>
        <authorList>
            <person name="Garwood T.J."/>
            <person name="Larsen P.A."/>
            <person name="Fountain-Jones N.M."/>
            <person name="Garbe J.R."/>
            <person name="Macchietto M.G."/>
            <person name="Kania S.A."/>
            <person name="Gerhold R.W."/>
            <person name="Richards J.E."/>
            <person name="Wolf T.M."/>
        </authorList>
    </citation>
    <scope>NUCLEOTIDE SEQUENCE</scope>
    <source>
        <strain evidence="1">MNPRO001-30</strain>
        <tissue evidence="1">Meninges</tissue>
    </source>
</reference>
<evidence type="ECO:0000313" key="1">
    <source>
        <dbReference type="EMBL" id="KAJ1366335.1"/>
    </source>
</evidence>
<gene>
    <name evidence="1" type="ORF">KIN20_026974</name>
</gene>
<keyword evidence="2" id="KW-1185">Reference proteome</keyword>
<dbReference type="EMBL" id="JAHQIW010005530">
    <property type="protein sequence ID" value="KAJ1366335.1"/>
    <property type="molecule type" value="Genomic_DNA"/>
</dbReference>